<accession>A0ABQ8F319</accession>
<dbReference type="Proteomes" id="UP001648503">
    <property type="component" value="Unassembled WGS sequence"/>
</dbReference>
<sequence>MAGFVLRCISSNRCRAAGSLYSTPQVRMTAMNSTRQSLCSTVTRADPKAFASTSSTSSSTASLLSLSSLNTTANRPIAMASSISAFFGSQYINASTPSSALPNLGMPCTPLSGLEPSAAVESKPISMSAVIAELDRIRLLCYLDGQLIDDC</sequence>
<gene>
    <name evidence="1" type="ORF">BASA50_008818</name>
</gene>
<dbReference type="EMBL" id="JAFCIX010000414">
    <property type="protein sequence ID" value="KAH6591240.1"/>
    <property type="molecule type" value="Genomic_DNA"/>
</dbReference>
<organism evidence="1 2">
    <name type="scientific">Batrachochytrium salamandrivorans</name>
    <dbReference type="NCBI Taxonomy" id="1357716"/>
    <lineage>
        <taxon>Eukaryota</taxon>
        <taxon>Fungi</taxon>
        <taxon>Fungi incertae sedis</taxon>
        <taxon>Chytridiomycota</taxon>
        <taxon>Chytridiomycota incertae sedis</taxon>
        <taxon>Chytridiomycetes</taxon>
        <taxon>Rhizophydiales</taxon>
        <taxon>Rhizophydiales incertae sedis</taxon>
        <taxon>Batrachochytrium</taxon>
    </lineage>
</organism>
<protein>
    <submittedName>
        <fullName evidence="1">Uncharacterized protein</fullName>
    </submittedName>
</protein>
<reference evidence="1 2" key="1">
    <citation type="submission" date="2021-02" db="EMBL/GenBank/DDBJ databases">
        <title>Variation within the Batrachochytrium salamandrivorans European outbreak.</title>
        <authorList>
            <person name="Kelly M."/>
            <person name="Pasmans F."/>
            <person name="Shea T.P."/>
            <person name="Munoz J.F."/>
            <person name="Carranza S."/>
            <person name="Cuomo C.A."/>
            <person name="Martel A."/>
        </authorList>
    </citation>
    <scope>NUCLEOTIDE SEQUENCE [LARGE SCALE GENOMIC DNA]</scope>
    <source>
        <strain evidence="1 2">AMFP18/2</strain>
    </source>
</reference>
<proteinExistence type="predicted"/>
<comment type="caution">
    <text evidence="1">The sequence shown here is derived from an EMBL/GenBank/DDBJ whole genome shotgun (WGS) entry which is preliminary data.</text>
</comment>
<evidence type="ECO:0000313" key="1">
    <source>
        <dbReference type="EMBL" id="KAH6591240.1"/>
    </source>
</evidence>
<evidence type="ECO:0000313" key="2">
    <source>
        <dbReference type="Proteomes" id="UP001648503"/>
    </source>
</evidence>
<name>A0ABQ8F319_9FUNG</name>
<keyword evidence="2" id="KW-1185">Reference proteome</keyword>